<proteinExistence type="predicted"/>
<keyword evidence="3" id="KW-1185">Reference proteome</keyword>
<evidence type="ECO:0000313" key="2">
    <source>
        <dbReference type="EMBL" id="EUC34364.1"/>
    </source>
</evidence>
<dbReference type="OrthoDB" id="3687286at2759"/>
<dbReference type="Proteomes" id="UP000053841">
    <property type="component" value="Unassembled WGS sequence"/>
</dbReference>
<protein>
    <recommendedName>
        <fullName evidence="4">Secreted protein</fullName>
    </recommendedName>
</protein>
<dbReference type="EMBL" id="KI964592">
    <property type="protein sequence ID" value="EUC34364.1"/>
    <property type="molecule type" value="Genomic_DNA"/>
</dbReference>
<evidence type="ECO:0008006" key="4">
    <source>
        <dbReference type="Google" id="ProtNLM"/>
    </source>
</evidence>
<dbReference type="KEGG" id="bze:COCCADRAFT_93571"/>
<dbReference type="AlphaFoldDB" id="W6YFY0"/>
<reference evidence="2 3" key="1">
    <citation type="journal article" date="2013" name="PLoS Genet.">
        <title>Comparative genome structure, secondary metabolite, and effector coding capacity across Cochliobolus pathogens.</title>
        <authorList>
            <person name="Condon B.J."/>
            <person name="Leng Y."/>
            <person name="Wu D."/>
            <person name="Bushley K.E."/>
            <person name="Ohm R.A."/>
            <person name="Otillar R."/>
            <person name="Martin J."/>
            <person name="Schackwitz W."/>
            <person name="Grimwood J."/>
            <person name="MohdZainudin N."/>
            <person name="Xue C."/>
            <person name="Wang R."/>
            <person name="Manning V.A."/>
            <person name="Dhillon B."/>
            <person name="Tu Z.J."/>
            <person name="Steffenson B.J."/>
            <person name="Salamov A."/>
            <person name="Sun H."/>
            <person name="Lowry S."/>
            <person name="LaButti K."/>
            <person name="Han J."/>
            <person name="Copeland A."/>
            <person name="Lindquist E."/>
            <person name="Barry K."/>
            <person name="Schmutz J."/>
            <person name="Baker S.E."/>
            <person name="Ciuffetti L.M."/>
            <person name="Grigoriev I.V."/>
            <person name="Zhong S."/>
            <person name="Turgeon B.G."/>
        </authorList>
    </citation>
    <scope>NUCLEOTIDE SEQUENCE [LARGE SCALE GENOMIC DNA]</scope>
    <source>
        <strain evidence="2 3">26-R-13</strain>
    </source>
</reference>
<organism evidence="2 3">
    <name type="scientific">Cochliobolus carbonum (strain 26-R-13)</name>
    <name type="common">Maize leaf spot fungus</name>
    <name type="synonym">Bipolaris zeicola</name>
    <dbReference type="NCBI Taxonomy" id="930089"/>
    <lineage>
        <taxon>Eukaryota</taxon>
        <taxon>Fungi</taxon>
        <taxon>Dikarya</taxon>
        <taxon>Ascomycota</taxon>
        <taxon>Pezizomycotina</taxon>
        <taxon>Dothideomycetes</taxon>
        <taxon>Pleosporomycetidae</taxon>
        <taxon>Pleosporales</taxon>
        <taxon>Pleosporineae</taxon>
        <taxon>Pleosporaceae</taxon>
        <taxon>Bipolaris</taxon>
    </lineage>
</organism>
<feature type="chain" id="PRO_5004886375" description="Secreted protein" evidence="1">
    <location>
        <begin position="25"/>
        <end position="94"/>
    </location>
</feature>
<feature type="signal peptide" evidence="1">
    <location>
        <begin position="1"/>
        <end position="24"/>
    </location>
</feature>
<keyword evidence="1" id="KW-0732">Signal</keyword>
<evidence type="ECO:0000313" key="3">
    <source>
        <dbReference type="Proteomes" id="UP000053841"/>
    </source>
</evidence>
<gene>
    <name evidence="2" type="ORF">COCCADRAFT_93571</name>
</gene>
<dbReference type="GeneID" id="19153595"/>
<accession>W6YFY0</accession>
<evidence type="ECO:0000256" key="1">
    <source>
        <dbReference type="SAM" id="SignalP"/>
    </source>
</evidence>
<sequence length="94" mass="10765">MCSPGRVFTLIVFAARKLNVTCVALPPCRMQLFLNHFTPPWLYLVNMHCCRSPCVPESSILFRCRILFLAATHASPCYKYTFQQPLLSVMARLL</sequence>
<dbReference type="RefSeq" id="XP_007711299.1">
    <property type="nucleotide sequence ID" value="XM_007713109.1"/>
</dbReference>
<dbReference type="HOGENOM" id="CLU_2385832_0_0_1"/>
<name>W6YFY0_COCC2</name>